<dbReference type="PROSITE" id="PS50850">
    <property type="entry name" value="MFS"/>
    <property type="match status" value="1"/>
</dbReference>
<feature type="transmembrane region" description="Helical" evidence="8">
    <location>
        <begin position="144"/>
        <end position="163"/>
    </location>
</feature>
<feature type="transmembrane region" description="Helical" evidence="8">
    <location>
        <begin position="12"/>
        <end position="38"/>
    </location>
</feature>
<evidence type="ECO:0000256" key="5">
    <source>
        <dbReference type="ARBA" id="ARBA00022692"/>
    </source>
</evidence>
<evidence type="ECO:0000256" key="7">
    <source>
        <dbReference type="ARBA" id="ARBA00023136"/>
    </source>
</evidence>
<feature type="transmembrane region" description="Helical" evidence="8">
    <location>
        <begin position="418"/>
        <end position="439"/>
    </location>
</feature>
<gene>
    <name evidence="10" type="ORF">LNINA_LOCUS14313</name>
</gene>
<evidence type="ECO:0000256" key="8">
    <source>
        <dbReference type="SAM" id="Phobius"/>
    </source>
</evidence>
<evidence type="ECO:0000313" key="10">
    <source>
        <dbReference type="EMBL" id="CAK1555500.1"/>
    </source>
</evidence>
<dbReference type="PANTHER" id="PTHR48021:SF68">
    <property type="entry name" value="MAJOR FACILITATOR SUPERFAMILY (MFS) PROFILE DOMAIN-CONTAINING PROTEIN"/>
    <property type="match status" value="1"/>
</dbReference>
<name>A0AAV1K2Z0_9NEOP</name>
<dbReference type="PROSITE" id="PS00217">
    <property type="entry name" value="SUGAR_TRANSPORT_2"/>
    <property type="match status" value="1"/>
</dbReference>
<feature type="transmembrane region" description="Helical" evidence="8">
    <location>
        <begin position="58"/>
        <end position="75"/>
    </location>
</feature>
<accession>A0AAV1K2Z0</accession>
<dbReference type="Gene3D" id="1.20.1250.20">
    <property type="entry name" value="MFS general substrate transporter like domains"/>
    <property type="match status" value="1"/>
</dbReference>
<evidence type="ECO:0000256" key="6">
    <source>
        <dbReference type="ARBA" id="ARBA00022989"/>
    </source>
</evidence>
<dbReference type="Proteomes" id="UP001497472">
    <property type="component" value="Unassembled WGS sequence"/>
</dbReference>
<feature type="transmembrane region" description="Helical" evidence="8">
    <location>
        <begin position="291"/>
        <end position="311"/>
    </location>
</feature>
<evidence type="ECO:0000256" key="4">
    <source>
        <dbReference type="ARBA" id="ARBA00022597"/>
    </source>
</evidence>
<feature type="transmembrane region" description="Helical" evidence="8">
    <location>
        <begin position="323"/>
        <end position="345"/>
    </location>
</feature>
<keyword evidence="4" id="KW-0762">Sugar transport</keyword>
<comment type="subcellular location">
    <subcellularLocation>
        <location evidence="1">Cell membrane</location>
        <topology evidence="1">Multi-pass membrane protein</topology>
    </subcellularLocation>
</comment>
<dbReference type="InterPro" id="IPR036259">
    <property type="entry name" value="MFS_trans_sf"/>
</dbReference>
<keyword evidence="11" id="KW-1185">Reference proteome</keyword>
<dbReference type="PANTHER" id="PTHR48021">
    <property type="match status" value="1"/>
</dbReference>
<evidence type="ECO:0000259" key="9">
    <source>
        <dbReference type="PROSITE" id="PS50850"/>
    </source>
</evidence>
<keyword evidence="3" id="KW-1003">Cell membrane</keyword>
<keyword evidence="2" id="KW-0813">Transport</keyword>
<dbReference type="AlphaFoldDB" id="A0AAV1K2Z0"/>
<evidence type="ECO:0000256" key="1">
    <source>
        <dbReference type="ARBA" id="ARBA00004651"/>
    </source>
</evidence>
<keyword evidence="7 8" id="KW-0472">Membrane</keyword>
<comment type="caution">
    <text evidence="10">The sequence shown here is derived from an EMBL/GenBank/DDBJ whole genome shotgun (WGS) entry which is preliminary data.</text>
</comment>
<feature type="transmembrane region" description="Helical" evidence="8">
    <location>
        <begin position="87"/>
        <end position="106"/>
    </location>
</feature>
<evidence type="ECO:0000313" key="11">
    <source>
        <dbReference type="Proteomes" id="UP001497472"/>
    </source>
</evidence>
<organism evidence="10 11">
    <name type="scientific">Leptosia nina</name>
    <dbReference type="NCBI Taxonomy" id="320188"/>
    <lineage>
        <taxon>Eukaryota</taxon>
        <taxon>Metazoa</taxon>
        <taxon>Ecdysozoa</taxon>
        <taxon>Arthropoda</taxon>
        <taxon>Hexapoda</taxon>
        <taxon>Insecta</taxon>
        <taxon>Pterygota</taxon>
        <taxon>Neoptera</taxon>
        <taxon>Endopterygota</taxon>
        <taxon>Lepidoptera</taxon>
        <taxon>Glossata</taxon>
        <taxon>Ditrysia</taxon>
        <taxon>Papilionoidea</taxon>
        <taxon>Pieridae</taxon>
        <taxon>Pierinae</taxon>
        <taxon>Leptosia</taxon>
    </lineage>
</organism>
<feature type="transmembrane region" description="Helical" evidence="8">
    <location>
        <begin position="253"/>
        <end position="279"/>
    </location>
</feature>
<dbReference type="InterPro" id="IPR005828">
    <property type="entry name" value="MFS_sugar_transport-like"/>
</dbReference>
<feature type="transmembrane region" description="Helical" evidence="8">
    <location>
        <begin position="351"/>
        <end position="376"/>
    </location>
</feature>
<keyword evidence="6 8" id="KW-1133">Transmembrane helix</keyword>
<dbReference type="InterPro" id="IPR005829">
    <property type="entry name" value="Sugar_transporter_CS"/>
</dbReference>
<dbReference type="InterPro" id="IPR020846">
    <property type="entry name" value="MFS_dom"/>
</dbReference>
<protein>
    <recommendedName>
        <fullName evidence="9">Major facilitator superfamily (MFS) profile domain-containing protein</fullName>
    </recommendedName>
</protein>
<reference evidence="10 11" key="1">
    <citation type="submission" date="2023-11" db="EMBL/GenBank/DDBJ databases">
        <authorList>
            <person name="Okamura Y."/>
        </authorList>
    </citation>
    <scope>NUCLEOTIDE SEQUENCE [LARGE SCALE GENOMIC DNA]</scope>
</reference>
<dbReference type="InterPro" id="IPR050549">
    <property type="entry name" value="MFS_Trehalose_Transporter"/>
</dbReference>
<proteinExistence type="predicted"/>
<dbReference type="SUPFAM" id="SSF103473">
    <property type="entry name" value="MFS general substrate transporter"/>
    <property type="match status" value="1"/>
</dbReference>
<feature type="transmembrane region" description="Helical" evidence="8">
    <location>
        <begin position="112"/>
        <end position="132"/>
    </location>
</feature>
<dbReference type="EMBL" id="CAVLEF010000280">
    <property type="protein sequence ID" value="CAK1555500.1"/>
    <property type="molecule type" value="Genomic_DNA"/>
</dbReference>
<feature type="transmembrane region" description="Helical" evidence="8">
    <location>
        <begin position="388"/>
        <end position="412"/>
    </location>
</feature>
<feature type="domain" description="Major facilitator superfamily (MFS) profile" evidence="9">
    <location>
        <begin position="18"/>
        <end position="443"/>
    </location>
</feature>
<evidence type="ECO:0000256" key="3">
    <source>
        <dbReference type="ARBA" id="ARBA00022475"/>
    </source>
</evidence>
<feature type="transmembrane region" description="Helical" evidence="8">
    <location>
        <begin position="169"/>
        <end position="190"/>
    </location>
</feature>
<dbReference type="FunFam" id="1.20.1250.20:FF:000218">
    <property type="entry name" value="facilitated trehalose transporter Tret1"/>
    <property type="match status" value="1"/>
</dbReference>
<dbReference type="Pfam" id="PF00083">
    <property type="entry name" value="Sugar_tr"/>
    <property type="match status" value="1"/>
</dbReference>
<sequence length="473" mass="52662">MSDQKKKLFSPFVKQCFVTATVCMNVLSNGAAYGFPAILLPQLKQPDSPIPISKSEESWIAAVVTIAMLVGNFSMPIFMEKLGRKKAHFMVMLPTVIGWFLIIFATSVQNLIIARIMHGLSLGQIVMIRAVIIGEYTSPKNRGAFLTLISLAQTSGVFVVHLMGSLLKWQTTAAISVVFTVLSFMMTFFLPESPSWLANNGKYEECQKHFEWLRGADENEELKELIQARMKHNASKNVDIKAALKQLDFYKPIIVSLHISLIMFFAGTITVAVYGTTIIAEIMGPDVDAHFWLLCLDSVRIVTSFLAVYLVRTFRRRTVTFGSVGLCLLVHILIITHVTLIKFGVRIFDYFWIPAILMNLQCFSLSAGLLPINNVITGEIFPLAHRSVGISITTTVATGFHFIVLKTFPYLLSEVGIAGVYGIYATVMTYGLIVTWVIMPETKGRTLQQIENRFKGVKGTAPELESLNNNNKA</sequence>
<evidence type="ECO:0000256" key="2">
    <source>
        <dbReference type="ARBA" id="ARBA00022448"/>
    </source>
</evidence>
<dbReference type="GO" id="GO:0022857">
    <property type="term" value="F:transmembrane transporter activity"/>
    <property type="evidence" value="ECO:0007669"/>
    <property type="project" value="InterPro"/>
</dbReference>
<keyword evidence="5 8" id="KW-0812">Transmembrane</keyword>
<dbReference type="GO" id="GO:0005886">
    <property type="term" value="C:plasma membrane"/>
    <property type="evidence" value="ECO:0007669"/>
    <property type="project" value="UniProtKB-SubCell"/>
</dbReference>